<feature type="transmembrane region" description="Helical" evidence="2">
    <location>
        <begin position="491"/>
        <end position="509"/>
    </location>
</feature>
<keyword evidence="4" id="KW-1185">Reference proteome</keyword>
<evidence type="ECO:0000313" key="4">
    <source>
        <dbReference type="Proteomes" id="UP000319949"/>
    </source>
</evidence>
<keyword evidence="2" id="KW-0472">Membrane</keyword>
<protein>
    <submittedName>
        <fullName evidence="3">Uncharacterized protein</fullName>
    </submittedName>
</protein>
<gene>
    <name evidence="3" type="ORF">FBZ96_103785</name>
</gene>
<evidence type="ECO:0000256" key="2">
    <source>
        <dbReference type="SAM" id="Phobius"/>
    </source>
</evidence>
<feature type="transmembrane region" description="Helical" evidence="2">
    <location>
        <begin position="183"/>
        <end position="203"/>
    </location>
</feature>
<dbReference type="EMBL" id="VITK01000003">
    <property type="protein sequence ID" value="TWB02003.1"/>
    <property type="molecule type" value="Genomic_DNA"/>
</dbReference>
<proteinExistence type="predicted"/>
<feature type="transmembrane region" description="Helical" evidence="2">
    <location>
        <begin position="325"/>
        <end position="342"/>
    </location>
</feature>
<sequence>MWMNTLLLTFVFFLIQLGTGLSIVALAPRELISASRLTKVQFVVLGYAIGASAVGILLGLFSALVGDLRLHLAIMISLSAFGLVWTWPVWRPRTGDARQIMLWLLLALPLALVTWWWTFGAFSSFPYSDIGADVHWMKTAQEYADSGVVNPYASQSYVDLRSALAGALAGTCNLDLLHFGWTYRYVSILFFLLAFYAFAQGVYSDPSRKWIAFFFAGAGNGIGLLTNGSLAVAGSVVFLGVLLGKSGQDEKEDLRAGSVALLILSAVTSLFLAFMLNNNALLLALLAVGLLLLRLQGKAHRRGSLLFIGCVWPATLLLAHRGSYLHIPAVLGAWLGYLLILHEMSRRPARTLSLLRALSIVLPLALGAIVASVVAMRLGYLPAANANAIFSHITGLVLGRTIQSGDELFLGAGPEVAVIELGRAVGPLFAICIALAMAWWWINRATASPGTASDPTQTARVSKLLWSWTIGCGLALAALSGFPFLYRTTMIVLSLLAITATEAVSQLLIDPSPASLRRRASAAFTFTLLAAGLVLTVYTFTWRPDLPSSRYQDFIRPAELAGLVLLAALVPLTLIRSRRIHVCALAAVFGLGVILDRAGLASMSKSYSYGALPAGATAVTHYNASDLDAARWLHDNLKKGILLSDPYTLGMIQALTGAPAAYMFSNLDTVNEALAKRMRTVVSTIVEPGDGALRLAEACTTIRPLLQDINQETYFQMGRSDALSGILRPVRTTKAPETAAPQATAPEVSDATEDADRDVVQNFLGAGQDTWQLVAVINPRTIEWINLGAGERLPYFPPTTQLESEFIKSLRAGPFQALYANKQTAIVRIPCER</sequence>
<feature type="transmembrane region" description="Helical" evidence="2">
    <location>
        <begin position="70"/>
        <end position="90"/>
    </location>
</feature>
<feature type="transmembrane region" description="Helical" evidence="2">
    <location>
        <begin position="102"/>
        <end position="119"/>
    </location>
</feature>
<reference evidence="3 4" key="1">
    <citation type="submission" date="2019-06" db="EMBL/GenBank/DDBJ databases">
        <title>Genomic Encyclopedia of Type Strains, Phase IV (KMG-V): Genome sequencing to study the core and pangenomes of soil and plant-associated prokaryotes.</title>
        <authorList>
            <person name="Whitman W."/>
        </authorList>
    </citation>
    <scope>NUCLEOTIDE SEQUENCE [LARGE SCALE GENOMIC DNA]</scope>
    <source>
        <strain evidence="3 4">BR 510</strain>
    </source>
</reference>
<evidence type="ECO:0000256" key="1">
    <source>
        <dbReference type="SAM" id="MobiDB-lite"/>
    </source>
</evidence>
<feature type="compositionally biased region" description="Low complexity" evidence="1">
    <location>
        <begin position="733"/>
        <end position="746"/>
    </location>
</feature>
<feature type="transmembrane region" description="Helical" evidence="2">
    <location>
        <begin position="6"/>
        <end position="28"/>
    </location>
</feature>
<accession>A0A560DY52</accession>
<feature type="transmembrane region" description="Helical" evidence="2">
    <location>
        <begin position="424"/>
        <end position="443"/>
    </location>
</feature>
<dbReference type="Proteomes" id="UP000319949">
    <property type="component" value="Unassembled WGS sequence"/>
</dbReference>
<feature type="transmembrane region" description="Helical" evidence="2">
    <location>
        <begin position="40"/>
        <end position="64"/>
    </location>
</feature>
<dbReference type="AlphaFoldDB" id="A0A560DY52"/>
<feature type="region of interest" description="Disordered" evidence="1">
    <location>
        <begin position="733"/>
        <end position="752"/>
    </location>
</feature>
<feature type="transmembrane region" description="Helical" evidence="2">
    <location>
        <begin position="521"/>
        <end position="542"/>
    </location>
</feature>
<keyword evidence="2" id="KW-0812">Transmembrane</keyword>
<feature type="transmembrane region" description="Helical" evidence="2">
    <location>
        <begin position="304"/>
        <end position="319"/>
    </location>
</feature>
<keyword evidence="2" id="KW-1133">Transmembrane helix</keyword>
<name>A0A560DY52_9BRAD</name>
<feature type="transmembrane region" description="Helical" evidence="2">
    <location>
        <begin position="464"/>
        <end position="485"/>
    </location>
</feature>
<evidence type="ECO:0000313" key="3">
    <source>
        <dbReference type="EMBL" id="TWB02003.1"/>
    </source>
</evidence>
<feature type="transmembrane region" description="Helical" evidence="2">
    <location>
        <begin position="554"/>
        <end position="575"/>
    </location>
</feature>
<feature type="transmembrane region" description="Helical" evidence="2">
    <location>
        <begin position="210"/>
        <end position="239"/>
    </location>
</feature>
<feature type="transmembrane region" description="Helical" evidence="2">
    <location>
        <begin position="259"/>
        <end position="292"/>
    </location>
</feature>
<comment type="caution">
    <text evidence="3">The sequence shown here is derived from an EMBL/GenBank/DDBJ whole genome shotgun (WGS) entry which is preliminary data.</text>
</comment>
<feature type="transmembrane region" description="Helical" evidence="2">
    <location>
        <begin position="582"/>
        <end position="600"/>
    </location>
</feature>
<organism evidence="3 4">
    <name type="scientific">Bradyrhizobium stylosanthis</name>
    <dbReference type="NCBI Taxonomy" id="1803665"/>
    <lineage>
        <taxon>Bacteria</taxon>
        <taxon>Pseudomonadati</taxon>
        <taxon>Pseudomonadota</taxon>
        <taxon>Alphaproteobacteria</taxon>
        <taxon>Hyphomicrobiales</taxon>
        <taxon>Nitrobacteraceae</taxon>
        <taxon>Bradyrhizobium</taxon>
    </lineage>
</organism>
<feature type="transmembrane region" description="Helical" evidence="2">
    <location>
        <begin position="354"/>
        <end position="375"/>
    </location>
</feature>